<dbReference type="Gene3D" id="3.40.50.1110">
    <property type="entry name" value="SGNH hydrolase"/>
    <property type="match status" value="1"/>
</dbReference>
<protein>
    <recommendedName>
        <fullName evidence="2">Ice-binding protein C-terminal domain-containing protein</fullName>
    </recommendedName>
</protein>
<name>A0ABR6GW57_9BURK</name>
<dbReference type="InterPro" id="IPR036514">
    <property type="entry name" value="SGNH_hydro_sf"/>
</dbReference>
<reference evidence="3 4" key="1">
    <citation type="submission" date="2020-08" db="EMBL/GenBank/DDBJ databases">
        <title>Genomic Encyclopedia of Type Strains, Phase III (KMG-III): the genomes of soil and plant-associated and newly described type strains.</title>
        <authorList>
            <person name="Whitman W."/>
        </authorList>
    </citation>
    <scope>NUCLEOTIDE SEQUENCE [LARGE SCALE GENOMIC DNA]</scope>
    <source>
        <strain evidence="3 4">CECT 7247</strain>
    </source>
</reference>
<dbReference type="EMBL" id="JACHXO010000005">
    <property type="protein sequence ID" value="MBB3195479.1"/>
    <property type="molecule type" value="Genomic_DNA"/>
</dbReference>
<dbReference type="Proteomes" id="UP000574369">
    <property type="component" value="Unassembled WGS sequence"/>
</dbReference>
<keyword evidence="1" id="KW-0732">Signal</keyword>
<feature type="chain" id="PRO_5046618463" description="Ice-binding protein C-terminal domain-containing protein" evidence="1">
    <location>
        <begin position="38"/>
        <end position="333"/>
    </location>
</feature>
<evidence type="ECO:0000313" key="3">
    <source>
        <dbReference type="EMBL" id="MBB3195479.1"/>
    </source>
</evidence>
<comment type="caution">
    <text evidence="3">The sequence shown here is derived from an EMBL/GenBank/DDBJ whole genome shotgun (WGS) entry which is preliminary data.</text>
</comment>
<evidence type="ECO:0000259" key="2">
    <source>
        <dbReference type="Pfam" id="PF07589"/>
    </source>
</evidence>
<proteinExistence type="predicted"/>
<dbReference type="NCBIfam" id="TIGR02595">
    <property type="entry name" value="PEP_CTERM"/>
    <property type="match status" value="1"/>
</dbReference>
<evidence type="ECO:0000256" key="1">
    <source>
        <dbReference type="SAM" id="SignalP"/>
    </source>
</evidence>
<dbReference type="RefSeq" id="WP_221193981.1">
    <property type="nucleotide sequence ID" value="NZ_JACHXO010000005.1"/>
</dbReference>
<dbReference type="Pfam" id="PF07589">
    <property type="entry name" value="PEP-CTERM"/>
    <property type="match status" value="1"/>
</dbReference>
<dbReference type="InterPro" id="IPR013424">
    <property type="entry name" value="Ice-binding_C"/>
</dbReference>
<sequence>MHSTVMSTAPRRPLHKRLLSSLLMGASMALSASIAHGETILFVGNSFTFGEGSAVKYWNAGTVTDLNQQGIGGIPALFKAFTVQAGLNYDVSLETAPGQGLDYHYNNKLSVLDKPWDKVVLQSYSTLDASKPGNPAKLVQYAGLLADAFKAKNSQVDVQLMATWSRADQTYPSSGAWYGKDIYQMALDVNAGYQLADATWANISGVIPVGLAWNRAMSQGFADINPYDGIDPGKVKLWANDNYHASIYGSYLEALTVFGHITGLDPRSLGANETSAAQLGLTSAQASALQQLAFEQLAAPVPEPSTYAMLLTGAGLLVMWRRRPLKAGRARSD</sequence>
<organism evidence="3 4">
    <name type="scientific">Roseateles terrae</name>
    <dbReference type="NCBI Taxonomy" id="431060"/>
    <lineage>
        <taxon>Bacteria</taxon>
        <taxon>Pseudomonadati</taxon>
        <taxon>Pseudomonadota</taxon>
        <taxon>Betaproteobacteria</taxon>
        <taxon>Burkholderiales</taxon>
        <taxon>Sphaerotilaceae</taxon>
        <taxon>Roseateles</taxon>
    </lineage>
</organism>
<evidence type="ECO:0000313" key="4">
    <source>
        <dbReference type="Proteomes" id="UP000574369"/>
    </source>
</evidence>
<accession>A0ABR6GW57</accession>
<feature type="domain" description="Ice-binding protein C-terminal" evidence="2">
    <location>
        <begin position="300"/>
        <end position="323"/>
    </location>
</feature>
<feature type="signal peptide" evidence="1">
    <location>
        <begin position="1"/>
        <end position="37"/>
    </location>
</feature>
<gene>
    <name evidence="3" type="ORF">FHS28_002885</name>
</gene>
<keyword evidence="4" id="KW-1185">Reference proteome</keyword>